<gene>
    <name evidence="2" type="ORF">EDC05_003056</name>
</gene>
<keyword evidence="3" id="KW-1185">Reference proteome</keyword>
<dbReference type="EMBL" id="JANBQD010000031">
    <property type="protein sequence ID" value="KAJ1992065.1"/>
    <property type="molecule type" value="Genomic_DNA"/>
</dbReference>
<feature type="transmembrane region" description="Helical" evidence="1">
    <location>
        <begin position="184"/>
        <end position="201"/>
    </location>
</feature>
<comment type="caution">
    <text evidence="2">The sequence shown here is derived from an EMBL/GenBank/DDBJ whole genome shotgun (WGS) entry which is preliminary data.</text>
</comment>
<reference evidence="2" key="1">
    <citation type="submission" date="2022-07" db="EMBL/GenBank/DDBJ databases">
        <title>Phylogenomic reconstructions and comparative analyses of Kickxellomycotina fungi.</title>
        <authorList>
            <person name="Reynolds N.K."/>
            <person name="Stajich J.E."/>
            <person name="Barry K."/>
            <person name="Grigoriev I.V."/>
            <person name="Crous P."/>
            <person name="Smith M.E."/>
        </authorList>
    </citation>
    <scope>NUCLEOTIDE SEQUENCE</scope>
    <source>
        <strain evidence="2">BCRC 34882</strain>
    </source>
</reference>
<organism evidence="2 3">
    <name type="scientific">Coemansia umbellata</name>
    <dbReference type="NCBI Taxonomy" id="1424467"/>
    <lineage>
        <taxon>Eukaryota</taxon>
        <taxon>Fungi</taxon>
        <taxon>Fungi incertae sedis</taxon>
        <taxon>Zoopagomycota</taxon>
        <taxon>Kickxellomycotina</taxon>
        <taxon>Kickxellomycetes</taxon>
        <taxon>Kickxellales</taxon>
        <taxon>Kickxellaceae</taxon>
        <taxon>Coemansia</taxon>
    </lineage>
</organism>
<accession>A0ABQ8PMA1</accession>
<sequence length="229" mass="25249">MSVYYSITNVVPQVITDVVSIEKAIGTAAINIDMANTITRPVISNKSIGESVLRDVYCIGKDCPDACDWLMFIPNAPVLWSLEAMALLADTIATVKVYSRNNLRIEITHHELLMIVLGLSMILRAVLTLTDGRHISIYSLSPILNYYSGPCAHSGLVFCALGIARHSKQLSEGTLRVLLIYRDLQSLISLILLIIGTTFMFHPRTDDYASRARPVRTVLAGVIFVTLAK</sequence>
<proteinExistence type="predicted"/>
<name>A0ABQ8PMA1_9FUNG</name>
<evidence type="ECO:0000256" key="1">
    <source>
        <dbReference type="SAM" id="Phobius"/>
    </source>
</evidence>
<feature type="transmembrane region" description="Helical" evidence="1">
    <location>
        <begin position="110"/>
        <end position="127"/>
    </location>
</feature>
<dbReference type="Proteomes" id="UP001151295">
    <property type="component" value="Unassembled WGS sequence"/>
</dbReference>
<keyword evidence="1" id="KW-1133">Transmembrane helix</keyword>
<feature type="transmembrane region" description="Helical" evidence="1">
    <location>
        <begin position="147"/>
        <end position="164"/>
    </location>
</feature>
<evidence type="ECO:0000313" key="2">
    <source>
        <dbReference type="EMBL" id="KAJ1992065.1"/>
    </source>
</evidence>
<keyword evidence="1" id="KW-0472">Membrane</keyword>
<protein>
    <submittedName>
        <fullName evidence="2">Uncharacterized protein</fullName>
    </submittedName>
</protein>
<keyword evidence="1" id="KW-0812">Transmembrane</keyword>
<evidence type="ECO:0000313" key="3">
    <source>
        <dbReference type="Proteomes" id="UP001151295"/>
    </source>
</evidence>